<feature type="domain" description="4Fe-4S ferredoxin-type" evidence="5">
    <location>
        <begin position="71"/>
        <end position="99"/>
    </location>
</feature>
<feature type="region of interest" description="Disordered" evidence="4">
    <location>
        <begin position="1"/>
        <end position="32"/>
    </location>
</feature>
<dbReference type="AlphaFoldDB" id="A0A9D2B1M3"/>
<feature type="domain" description="4Fe-4S ferredoxin-type" evidence="5">
    <location>
        <begin position="36"/>
        <end position="66"/>
    </location>
</feature>
<keyword evidence="1" id="KW-0479">Metal-binding</keyword>
<dbReference type="Gene3D" id="3.30.70.20">
    <property type="match status" value="1"/>
</dbReference>
<evidence type="ECO:0000256" key="1">
    <source>
        <dbReference type="ARBA" id="ARBA00022723"/>
    </source>
</evidence>
<protein>
    <submittedName>
        <fullName evidence="6">4Fe-4S dicluster domain-containing protein</fullName>
    </submittedName>
</protein>
<dbReference type="InterPro" id="IPR017900">
    <property type="entry name" value="4Fe4S_Fe_S_CS"/>
</dbReference>
<evidence type="ECO:0000259" key="5">
    <source>
        <dbReference type="PROSITE" id="PS51379"/>
    </source>
</evidence>
<name>A0A9D2B1M3_9GAMM</name>
<reference evidence="6" key="1">
    <citation type="journal article" date="2021" name="PeerJ">
        <title>Extensive microbial diversity within the chicken gut microbiome revealed by metagenomics and culture.</title>
        <authorList>
            <person name="Gilroy R."/>
            <person name="Ravi A."/>
            <person name="Getino M."/>
            <person name="Pursley I."/>
            <person name="Horton D.L."/>
            <person name="Alikhan N.F."/>
            <person name="Baker D."/>
            <person name="Gharbi K."/>
            <person name="Hall N."/>
            <person name="Watson M."/>
            <person name="Adriaenssens E.M."/>
            <person name="Foster-Nyarko E."/>
            <person name="Jarju S."/>
            <person name="Secka A."/>
            <person name="Antonio M."/>
            <person name="Oren A."/>
            <person name="Chaudhuri R.R."/>
            <person name="La Ragione R."/>
            <person name="Hildebrand F."/>
            <person name="Pallen M.J."/>
        </authorList>
    </citation>
    <scope>NUCLEOTIDE SEQUENCE</scope>
    <source>
        <strain evidence="6">USASDec5-558</strain>
    </source>
</reference>
<dbReference type="GO" id="GO:0046872">
    <property type="term" value="F:metal ion binding"/>
    <property type="evidence" value="ECO:0007669"/>
    <property type="project" value="UniProtKB-KW"/>
</dbReference>
<organism evidence="6 7">
    <name type="scientific">Candidatus Anaerobiospirillum pullistercoris</name>
    <dbReference type="NCBI Taxonomy" id="2838452"/>
    <lineage>
        <taxon>Bacteria</taxon>
        <taxon>Pseudomonadati</taxon>
        <taxon>Pseudomonadota</taxon>
        <taxon>Gammaproteobacteria</taxon>
        <taxon>Aeromonadales</taxon>
        <taxon>Succinivibrionaceae</taxon>
        <taxon>Anaerobiospirillum</taxon>
    </lineage>
</organism>
<feature type="compositionally biased region" description="Low complexity" evidence="4">
    <location>
        <begin position="11"/>
        <end position="26"/>
    </location>
</feature>
<keyword evidence="2" id="KW-0408">Iron</keyword>
<dbReference type="PROSITE" id="PS00198">
    <property type="entry name" value="4FE4S_FER_1"/>
    <property type="match status" value="2"/>
</dbReference>
<comment type="caution">
    <text evidence="6">The sequence shown here is derived from an EMBL/GenBank/DDBJ whole genome shotgun (WGS) entry which is preliminary data.</text>
</comment>
<sequence length="101" mass="10567">MKLPRVELGQTSTTATSAVNATKSSTPARSKEHHTVADVVAAGLCTGCGDCVALCGRRQAISMQTNDAGDLVPVVDMSLCNLCGKCYRKCPAILETQSSQH</sequence>
<evidence type="ECO:0000256" key="3">
    <source>
        <dbReference type="ARBA" id="ARBA00023014"/>
    </source>
</evidence>
<dbReference type="GO" id="GO:0051536">
    <property type="term" value="F:iron-sulfur cluster binding"/>
    <property type="evidence" value="ECO:0007669"/>
    <property type="project" value="UniProtKB-KW"/>
</dbReference>
<evidence type="ECO:0000256" key="4">
    <source>
        <dbReference type="SAM" id="MobiDB-lite"/>
    </source>
</evidence>
<dbReference type="Pfam" id="PF12838">
    <property type="entry name" value="Fer4_7"/>
    <property type="match status" value="1"/>
</dbReference>
<proteinExistence type="predicted"/>
<dbReference type="EMBL" id="DXEV01000202">
    <property type="protein sequence ID" value="HIX57833.1"/>
    <property type="molecule type" value="Genomic_DNA"/>
</dbReference>
<gene>
    <name evidence="6" type="ORF">H9850_10245</name>
</gene>
<dbReference type="PROSITE" id="PS51379">
    <property type="entry name" value="4FE4S_FER_2"/>
    <property type="match status" value="2"/>
</dbReference>
<dbReference type="SUPFAM" id="SSF54862">
    <property type="entry name" value="4Fe-4S ferredoxins"/>
    <property type="match status" value="1"/>
</dbReference>
<accession>A0A9D2B1M3</accession>
<evidence type="ECO:0000313" key="6">
    <source>
        <dbReference type="EMBL" id="HIX57833.1"/>
    </source>
</evidence>
<dbReference type="InterPro" id="IPR017896">
    <property type="entry name" value="4Fe4S_Fe-S-bd"/>
</dbReference>
<reference evidence="6" key="2">
    <citation type="submission" date="2021-04" db="EMBL/GenBank/DDBJ databases">
        <authorList>
            <person name="Gilroy R."/>
        </authorList>
    </citation>
    <scope>NUCLEOTIDE SEQUENCE</scope>
    <source>
        <strain evidence="6">USASDec5-558</strain>
    </source>
</reference>
<evidence type="ECO:0000313" key="7">
    <source>
        <dbReference type="Proteomes" id="UP000886829"/>
    </source>
</evidence>
<keyword evidence="3" id="KW-0411">Iron-sulfur</keyword>
<dbReference type="Proteomes" id="UP000886829">
    <property type="component" value="Unassembled WGS sequence"/>
</dbReference>
<evidence type="ECO:0000256" key="2">
    <source>
        <dbReference type="ARBA" id="ARBA00023004"/>
    </source>
</evidence>